<dbReference type="InterPro" id="IPR011990">
    <property type="entry name" value="TPR-like_helical_dom_sf"/>
</dbReference>
<dbReference type="RefSeq" id="WP_052830750.1">
    <property type="nucleotide sequence ID" value="NZ_BJYZ01000002.1"/>
</dbReference>
<gene>
    <name evidence="2" type="ORF">SAE02_03740</name>
</gene>
<name>A0A512DIE1_9PROT</name>
<dbReference type="Gene3D" id="1.25.40.10">
    <property type="entry name" value="Tetratricopeptide repeat domain"/>
    <property type="match status" value="1"/>
</dbReference>
<comment type="caution">
    <text evidence="2">The sequence shown here is derived from an EMBL/GenBank/DDBJ whole genome shotgun (WGS) entry which is preliminary data.</text>
</comment>
<organism evidence="2 3">
    <name type="scientific">Skermanella aerolata</name>
    <dbReference type="NCBI Taxonomy" id="393310"/>
    <lineage>
        <taxon>Bacteria</taxon>
        <taxon>Pseudomonadati</taxon>
        <taxon>Pseudomonadota</taxon>
        <taxon>Alphaproteobacteria</taxon>
        <taxon>Rhodospirillales</taxon>
        <taxon>Azospirillaceae</taxon>
        <taxon>Skermanella</taxon>
    </lineage>
</organism>
<keyword evidence="3" id="KW-1185">Reference proteome</keyword>
<keyword evidence="1" id="KW-0732">Signal</keyword>
<feature type="chain" id="PRO_5021840639" evidence="1">
    <location>
        <begin position="32"/>
        <end position="280"/>
    </location>
</feature>
<evidence type="ECO:0000256" key="1">
    <source>
        <dbReference type="SAM" id="SignalP"/>
    </source>
</evidence>
<feature type="signal peptide" evidence="1">
    <location>
        <begin position="1"/>
        <end position="31"/>
    </location>
</feature>
<dbReference type="EMBL" id="BJYZ01000002">
    <property type="protein sequence ID" value="GEO36226.1"/>
    <property type="molecule type" value="Genomic_DNA"/>
</dbReference>
<proteinExistence type="predicted"/>
<evidence type="ECO:0000313" key="2">
    <source>
        <dbReference type="EMBL" id="GEO36226.1"/>
    </source>
</evidence>
<dbReference type="Proteomes" id="UP000321523">
    <property type="component" value="Unassembled WGS sequence"/>
</dbReference>
<dbReference type="AlphaFoldDB" id="A0A512DIE1"/>
<protein>
    <submittedName>
        <fullName evidence="2">Uncharacterized protein</fullName>
    </submittedName>
</protein>
<reference evidence="2 3" key="1">
    <citation type="submission" date="2019-07" db="EMBL/GenBank/DDBJ databases">
        <title>Whole genome shotgun sequence of Skermanella aerolata NBRC 106429.</title>
        <authorList>
            <person name="Hosoyama A."/>
            <person name="Uohara A."/>
            <person name="Ohji S."/>
            <person name="Ichikawa N."/>
        </authorList>
    </citation>
    <scope>NUCLEOTIDE SEQUENCE [LARGE SCALE GENOMIC DNA]</scope>
    <source>
        <strain evidence="2 3">NBRC 106429</strain>
    </source>
</reference>
<accession>A0A512DIE1</accession>
<sequence>MPICSRWRSISVVLPLLFSAAAALTAGPALARAPETAAVLETIDTGAVSRSAVEALLTRAGAGDAEAAEVAARLYDRGIGVKWDPPSALRWYTTAAISGSNSAKREASRLWRVMPPVSQRRAEAVLAHFFTDAELAGIGIGPVRRPATQRSWMTNLEAAGFLAAPAPTAPAAAVPAPAAVPSPAAVTVPVAASVPAPAAVIRSSASKPLSPQLMSAVAAPSALLPAVQAPAAASPAAPEAAVPVALVAPPPHKPRPKDAASVSAVVPLVHTPVPPVKPKR</sequence>
<evidence type="ECO:0000313" key="3">
    <source>
        <dbReference type="Proteomes" id="UP000321523"/>
    </source>
</evidence>